<dbReference type="InterPro" id="IPR038570">
    <property type="entry name" value="HicA_sf"/>
</dbReference>
<reference evidence="9" key="1">
    <citation type="submission" date="2017-09" db="EMBL/GenBank/DDBJ databases">
        <title>Depth-based differentiation of microbial function through sediment-hosted aquifers and enrichment of novel symbionts in the deep terrestrial subsurface.</title>
        <authorList>
            <person name="Probst A.J."/>
            <person name="Ladd B."/>
            <person name="Jarett J.K."/>
            <person name="Geller-Mcgrath D.E."/>
            <person name="Sieber C.M.K."/>
            <person name="Emerson J.B."/>
            <person name="Anantharaman K."/>
            <person name="Thomas B.C."/>
            <person name="Malmstrom R."/>
            <person name="Stieglmeier M."/>
            <person name="Klingl A."/>
            <person name="Woyke T."/>
            <person name="Ryan C.M."/>
            <person name="Banfield J.F."/>
        </authorList>
    </citation>
    <scope>NUCLEOTIDE SEQUENCE [LARGE SCALE GENOMIC DNA]</scope>
</reference>
<organism evidence="8 9">
    <name type="scientific">Candidatus Taylorbacteria bacterium CG10_big_fil_rev_8_21_14_0_10_41_48</name>
    <dbReference type="NCBI Taxonomy" id="1975024"/>
    <lineage>
        <taxon>Bacteria</taxon>
        <taxon>Candidatus Tayloriibacteriota</taxon>
    </lineage>
</organism>
<evidence type="ECO:0000256" key="3">
    <source>
        <dbReference type="ARBA" id="ARBA00022722"/>
    </source>
</evidence>
<protein>
    <recommendedName>
        <fullName evidence="10">Type II toxin-antitoxin system HicA family toxin</fullName>
    </recommendedName>
</protein>
<evidence type="ECO:0000313" key="9">
    <source>
        <dbReference type="Proteomes" id="UP000228700"/>
    </source>
</evidence>
<dbReference type="Proteomes" id="UP000228700">
    <property type="component" value="Unassembled WGS sequence"/>
</dbReference>
<keyword evidence="6" id="KW-0694">RNA-binding</keyword>
<evidence type="ECO:0000256" key="6">
    <source>
        <dbReference type="ARBA" id="ARBA00022884"/>
    </source>
</evidence>
<dbReference type="GO" id="GO:0004519">
    <property type="term" value="F:endonuclease activity"/>
    <property type="evidence" value="ECO:0007669"/>
    <property type="project" value="UniProtKB-KW"/>
</dbReference>
<comment type="similarity">
    <text evidence="1">Belongs to the HicA mRNA interferase family.</text>
</comment>
<gene>
    <name evidence="8" type="ORF">COV01_03900</name>
</gene>
<dbReference type="Gene3D" id="3.30.920.30">
    <property type="entry name" value="Hypothetical protein"/>
    <property type="match status" value="1"/>
</dbReference>
<keyword evidence="2" id="KW-1277">Toxin-antitoxin system</keyword>
<dbReference type="SUPFAM" id="SSF54786">
    <property type="entry name" value="YcfA/nrd intein domain"/>
    <property type="match status" value="1"/>
</dbReference>
<sequence length="70" mass="8047">MLPLLPYRKVMRALTRYGYKIVRQRGSHIRMGGPMKKPITVPAHNPVARGTLRKILRDADISAEDFLNFL</sequence>
<keyword evidence="7" id="KW-0346">Stress response</keyword>
<dbReference type="EMBL" id="PFEQ01000015">
    <property type="protein sequence ID" value="PJE73826.1"/>
    <property type="molecule type" value="Genomic_DNA"/>
</dbReference>
<dbReference type="GO" id="GO:0003729">
    <property type="term" value="F:mRNA binding"/>
    <property type="evidence" value="ECO:0007669"/>
    <property type="project" value="InterPro"/>
</dbReference>
<name>A0A2M8LB25_9BACT</name>
<evidence type="ECO:0000256" key="5">
    <source>
        <dbReference type="ARBA" id="ARBA00022801"/>
    </source>
</evidence>
<dbReference type="GO" id="GO:0016787">
    <property type="term" value="F:hydrolase activity"/>
    <property type="evidence" value="ECO:0007669"/>
    <property type="project" value="UniProtKB-KW"/>
</dbReference>
<accession>A0A2M8LB25</accession>
<proteinExistence type="inferred from homology"/>
<dbReference type="InterPro" id="IPR012933">
    <property type="entry name" value="HicA_mRNA_interferase"/>
</dbReference>
<dbReference type="Pfam" id="PF07927">
    <property type="entry name" value="HicA_toxin"/>
    <property type="match status" value="1"/>
</dbReference>
<evidence type="ECO:0000313" key="8">
    <source>
        <dbReference type="EMBL" id="PJE73826.1"/>
    </source>
</evidence>
<dbReference type="AlphaFoldDB" id="A0A2M8LB25"/>
<keyword evidence="3" id="KW-0540">Nuclease</keyword>
<evidence type="ECO:0008006" key="10">
    <source>
        <dbReference type="Google" id="ProtNLM"/>
    </source>
</evidence>
<evidence type="ECO:0000256" key="1">
    <source>
        <dbReference type="ARBA" id="ARBA00006620"/>
    </source>
</evidence>
<keyword evidence="4" id="KW-0255">Endonuclease</keyword>
<evidence type="ECO:0000256" key="2">
    <source>
        <dbReference type="ARBA" id="ARBA00022649"/>
    </source>
</evidence>
<evidence type="ECO:0000256" key="7">
    <source>
        <dbReference type="ARBA" id="ARBA00023016"/>
    </source>
</evidence>
<comment type="caution">
    <text evidence="8">The sequence shown here is derived from an EMBL/GenBank/DDBJ whole genome shotgun (WGS) entry which is preliminary data.</text>
</comment>
<keyword evidence="5" id="KW-0378">Hydrolase</keyword>
<evidence type="ECO:0000256" key="4">
    <source>
        <dbReference type="ARBA" id="ARBA00022759"/>
    </source>
</evidence>